<name>A0A6F8VBX4_9PROT</name>
<dbReference type="KEGG" id="slac:SKTS_20500"/>
<dbReference type="GO" id="GO:0016301">
    <property type="term" value="F:kinase activity"/>
    <property type="evidence" value="ECO:0007669"/>
    <property type="project" value="UniProtKB-UniRule"/>
</dbReference>
<keyword evidence="2" id="KW-0808">Transferase</keyword>
<proteinExistence type="inferred from homology"/>
<comment type="similarity">
    <text evidence="1 2">Belongs to the fructosamine kinase family.</text>
</comment>
<dbReference type="Proteomes" id="UP000502260">
    <property type="component" value="Chromosome"/>
</dbReference>
<evidence type="ECO:0000313" key="3">
    <source>
        <dbReference type="EMBL" id="BCB27164.1"/>
    </source>
</evidence>
<dbReference type="EMBL" id="AP022853">
    <property type="protein sequence ID" value="BCB27164.1"/>
    <property type="molecule type" value="Genomic_DNA"/>
</dbReference>
<dbReference type="Gene3D" id="3.30.200.20">
    <property type="entry name" value="Phosphorylase Kinase, domain 1"/>
    <property type="match status" value="1"/>
</dbReference>
<keyword evidence="4" id="KW-1185">Reference proteome</keyword>
<accession>A0A6F8VBX4</accession>
<protein>
    <submittedName>
        <fullName evidence="3">Fructosamine kinase family protein</fullName>
    </submittedName>
</protein>
<evidence type="ECO:0000256" key="1">
    <source>
        <dbReference type="ARBA" id="ARBA00009460"/>
    </source>
</evidence>
<organism evidence="3 4">
    <name type="scientific">Sulfurimicrobium lacus</name>
    <dbReference type="NCBI Taxonomy" id="2715678"/>
    <lineage>
        <taxon>Bacteria</taxon>
        <taxon>Pseudomonadati</taxon>
        <taxon>Pseudomonadota</taxon>
        <taxon>Betaproteobacteria</taxon>
        <taxon>Nitrosomonadales</taxon>
        <taxon>Sulfuricellaceae</taxon>
        <taxon>Sulfurimicrobium</taxon>
    </lineage>
</organism>
<dbReference type="RefSeq" id="WP_173064295.1">
    <property type="nucleotide sequence ID" value="NZ_AP022853.1"/>
</dbReference>
<gene>
    <name evidence="3" type="ORF">SKTS_20500</name>
</gene>
<keyword evidence="2 3" id="KW-0418">Kinase</keyword>
<dbReference type="PANTHER" id="PTHR12149:SF8">
    <property type="entry name" value="PROTEIN-RIBULOSAMINE 3-KINASE"/>
    <property type="match status" value="1"/>
</dbReference>
<reference evidence="4" key="1">
    <citation type="submission" date="2020-03" db="EMBL/GenBank/DDBJ databases">
        <title>Complete genome sequence of sulfur-oxidizing bacterium skT11.</title>
        <authorList>
            <person name="Kanda M."/>
            <person name="Kojima H."/>
            <person name="Fukui M."/>
        </authorList>
    </citation>
    <scope>NUCLEOTIDE SEQUENCE [LARGE SCALE GENOMIC DNA]</scope>
    <source>
        <strain evidence="4">skT11</strain>
    </source>
</reference>
<dbReference type="InterPro" id="IPR016477">
    <property type="entry name" value="Fructo-/Ketosamine-3-kinase"/>
</dbReference>
<dbReference type="SUPFAM" id="SSF56112">
    <property type="entry name" value="Protein kinase-like (PK-like)"/>
    <property type="match status" value="1"/>
</dbReference>
<dbReference type="Pfam" id="PF03881">
    <property type="entry name" value="Fructosamin_kin"/>
    <property type="match status" value="1"/>
</dbReference>
<dbReference type="InterPro" id="IPR011009">
    <property type="entry name" value="Kinase-like_dom_sf"/>
</dbReference>
<dbReference type="PIRSF" id="PIRSF006221">
    <property type="entry name" value="Ketosamine-3-kinase"/>
    <property type="match status" value="1"/>
</dbReference>
<dbReference type="PANTHER" id="PTHR12149">
    <property type="entry name" value="FRUCTOSAMINE 3 KINASE-RELATED PROTEIN"/>
    <property type="match status" value="1"/>
</dbReference>
<evidence type="ECO:0000256" key="2">
    <source>
        <dbReference type="PIRNR" id="PIRNR006221"/>
    </source>
</evidence>
<dbReference type="Gene3D" id="3.90.1200.10">
    <property type="match status" value="1"/>
</dbReference>
<sequence>MTATRSQEEDCWSAIAHHISETRAEPFQAIERHAIDGGCINSAWRIEGCGQRYFVKLNNPHQVSMFEAEADGLRDLARHGDLRVPTPICWGATDQHAYLVLEHMDLFSPASASWEALGTGLAAQHRHTLPRFGWQRDNTIGATPQTNGWQDDWLGFWRERRLGFQLELAHGNGYLGALQDKGNALMESLDKFFPGHLPAASLLHGDLWNGNCAADQYGNPVIFDPSVYYGDRECDLAMTELFGAFPPRFYAAYREVYPLDPGYSVRKTLYNLYHILNHANLFGGGYAAQAERMMERLLSEIK</sequence>
<dbReference type="AlphaFoldDB" id="A0A6F8VBX4"/>
<evidence type="ECO:0000313" key="4">
    <source>
        <dbReference type="Proteomes" id="UP000502260"/>
    </source>
</evidence>